<proteinExistence type="predicted"/>
<comment type="caution">
    <text evidence="1">The sequence shown here is derived from an EMBL/GenBank/DDBJ whole genome shotgun (WGS) entry which is preliminary data.</text>
</comment>
<dbReference type="EMBL" id="JABWDY010027836">
    <property type="protein sequence ID" value="KAF5187577.1"/>
    <property type="molecule type" value="Genomic_DNA"/>
</dbReference>
<name>A0A7J6VS73_THATH</name>
<accession>A0A7J6VS73</accession>
<dbReference type="Proteomes" id="UP000554482">
    <property type="component" value="Unassembled WGS sequence"/>
</dbReference>
<dbReference type="AlphaFoldDB" id="A0A7J6VS73"/>
<protein>
    <submittedName>
        <fullName evidence="1">Uncharacterized protein</fullName>
    </submittedName>
</protein>
<evidence type="ECO:0000313" key="1">
    <source>
        <dbReference type="EMBL" id="KAF5187577.1"/>
    </source>
</evidence>
<sequence length="69" mass="7871">MKLTSTQSPNRNVNASNEKLMATVKHFNKEDDWTSILSHVPSIKIDRKNIRQSNLLDGARMQPKHQTGI</sequence>
<organism evidence="1 2">
    <name type="scientific">Thalictrum thalictroides</name>
    <name type="common">Rue-anemone</name>
    <name type="synonym">Anemone thalictroides</name>
    <dbReference type="NCBI Taxonomy" id="46969"/>
    <lineage>
        <taxon>Eukaryota</taxon>
        <taxon>Viridiplantae</taxon>
        <taxon>Streptophyta</taxon>
        <taxon>Embryophyta</taxon>
        <taxon>Tracheophyta</taxon>
        <taxon>Spermatophyta</taxon>
        <taxon>Magnoliopsida</taxon>
        <taxon>Ranunculales</taxon>
        <taxon>Ranunculaceae</taxon>
        <taxon>Thalictroideae</taxon>
        <taxon>Thalictrum</taxon>
    </lineage>
</organism>
<gene>
    <name evidence="1" type="ORF">FRX31_022839</name>
</gene>
<evidence type="ECO:0000313" key="2">
    <source>
        <dbReference type="Proteomes" id="UP000554482"/>
    </source>
</evidence>
<reference evidence="1 2" key="1">
    <citation type="submission" date="2020-06" db="EMBL/GenBank/DDBJ databases">
        <title>Transcriptomic and genomic resources for Thalictrum thalictroides and T. hernandezii: Facilitating candidate gene discovery in an emerging model plant lineage.</title>
        <authorList>
            <person name="Arias T."/>
            <person name="Riano-Pachon D.M."/>
            <person name="Di Stilio V.S."/>
        </authorList>
    </citation>
    <scope>NUCLEOTIDE SEQUENCE [LARGE SCALE GENOMIC DNA]</scope>
    <source>
        <strain evidence="2">cv. WT478/WT964</strain>
        <tissue evidence="1">Leaves</tissue>
    </source>
</reference>
<keyword evidence="2" id="KW-1185">Reference proteome</keyword>